<feature type="transmembrane region" description="Helical" evidence="12">
    <location>
        <begin position="186"/>
        <end position="207"/>
    </location>
</feature>
<reference evidence="14 15" key="1">
    <citation type="submission" date="2015-07" db="EMBL/GenBank/DDBJ databases">
        <title>Complete genome sequence of Mycobacterium goodii X7B, a facultative thermophilic biodesulfurizing bacterium.</title>
        <authorList>
            <person name="Yu B."/>
            <person name="Li F."/>
            <person name="Xu P."/>
        </authorList>
    </citation>
    <scope>NUCLEOTIDE SEQUENCE [LARGE SCALE GENOMIC DNA]</scope>
    <source>
        <strain evidence="14 15">X7B</strain>
    </source>
</reference>
<dbReference type="GO" id="GO:0005886">
    <property type="term" value="C:plasma membrane"/>
    <property type="evidence" value="ECO:0007669"/>
    <property type="project" value="UniProtKB-SubCell"/>
</dbReference>
<dbReference type="Proteomes" id="UP000062255">
    <property type="component" value="Chromosome"/>
</dbReference>
<evidence type="ECO:0000256" key="11">
    <source>
        <dbReference type="SAM" id="MobiDB-lite"/>
    </source>
</evidence>
<proteinExistence type="inferred from homology"/>
<comment type="subcellular location">
    <subcellularLocation>
        <location evidence="1">Cell membrane</location>
        <topology evidence="1">Multi-pass membrane protein</topology>
    </subcellularLocation>
</comment>
<dbReference type="CDD" id="cd17369">
    <property type="entry name" value="MFS_ShiA_like"/>
    <property type="match status" value="1"/>
</dbReference>
<evidence type="ECO:0000256" key="5">
    <source>
        <dbReference type="ARBA" id="ARBA00022692"/>
    </source>
</evidence>
<evidence type="ECO:0000313" key="15">
    <source>
        <dbReference type="Proteomes" id="UP000062255"/>
    </source>
</evidence>
<keyword evidence="7 12" id="KW-1133">Transmembrane helix</keyword>
<organism evidence="14 15">
    <name type="scientific">Mycolicibacterium goodii</name>
    <name type="common">Mycobacterium goodii</name>
    <dbReference type="NCBI Taxonomy" id="134601"/>
    <lineage>
        <taxon>Bacteria</taxon>
        <taxon>Bacillati</taxon>
        <taxon>Actinomycetota</taxon>
        <taxon>Actinomycetes</taxon>
        <taxon>Mycobacteriales</taxon>
        <taxon>Mycobacteriaceae</taxon>
        <taxon>Mycolicibacterium</taxon>
    </lineage>
</organism>
<evidence type="ECO:0000256" key="10">
    <source>
        <dbReference type="ARBA" id="ARBA00039918"/>
    </source>
</evidence>
<dbReference type="KEGG" id="mgo:AFA91_20025"/>
<feature type="transmembrane region" description="Helical" evidence="12">
    <location>
        <begin position="52"/>
        <end position="75"/>
    </location>
</feature>
<dbReference type="EMBL" id="CP012150">
    <property type="protein sequence ID" value="AKS33796.1"/>
    <property type="molecule type" value="Genomic_DNA"/>
</dbReference>
<accession>A0A0K0X8U1</accession>
<protein>
    <recommendedName>
        <fullName evidence="10">Putative proline/betaine transporter</fullName>
    </recommendedName>
</protein>
<feature type="transmembrane region" description="Helical" evidence="12">
    <location>
        <begin position="370"/>
        <end position="394"/>
    </location>
</feature>
<feature type="region of interest" description="Disordered" evidence="11">
    <location>
        <begin position="433"/>
        <end position="454"/>
    </location>
</feature>
<dbReference type="InterPro" id="IPR011701">
    <property type="entry name" value="MFS"/>
</dbReference>
<dbReference type="RefSeq" id="WP_049746242.1">
    <property type="nucleotide sequence ID" value="NZ_CP012150.1"/>
</dbReference>
<evidence type="ECO:0000256" key="9">
    <source>
        <dbReference type="ARBA" id="ARBA00037295"/>
    </source>
</evidence>
<dbReference type="Gene3D" id="1.20.1250.20">
    <property type="entry name" value="MFS general substrate transporter like domains"/>
    <property type="match status" value="2"/>
</dbReference>
<feature type="transmembrane region" description="Helical" evidence="12">
    <location>
        <begin position="151"/>
        <end position="174"/>
    </location>
</feature>
<dbReference type="GO" id="GO:0015293">
    <property type="term" value="F:symporter activity"/>
    <property type="evidence" value="ECO:0007669"/>
    <property type="project" value="UniProtKB-KW"/>
</dbReference>
<dbReference type="OrthoDB" id="8953821at2"/>
<feature type="domain" description="Major facilitator superfamily (MFS) profile" evidence="13">
    <location>
        <begin position="14"/>
        <end position="425"/>
    </location>
</feature>
<dbReference type="PANTHER" id="PTHR43045:SF1">
    <property type="entry name" value="SHIKIMATE TRANSPORTER"/>
    <property type="match status" value="1"/>
</dbReference>
<comment type="function">
    <text evidence="9">May be a proton symporter involved in the uptake of osmolytes such as proline and glycine betaine.</text>
</comment>
<dbReference type="PATRIC" id="fig|134601.6.peg.4145"/>
<evidence type="ECO:0000256" key="8">
    <source>
        <dbReference type="ARBA" id="ARBA00023136"/>
    </source>
</evidence>
<gene>
    <name evidence="14" type="ORF">AFA91_20025</name>
</gene>
<comment type="similarity">
    <text evidence="2">Belongs to the major facilitator superfamily. Metabolite:H+ Symporter (MHS) family (TC 2.A.1.6) family.</text>
</comment>
<keyword evidence="6" id="KW-0769">Symport</keyword>
<keyword evidence="5 12" id="KW-0812">Transmembrane</keyword>
<feature type="transmembrane region" description="Helical" evidence="12">
    <location>
        <begin position="329"/>
        <end position="349"/>
    </location>
</feature>
<evidence type="ECO:0000256" key="1">
    <source>
        <dbReference type="ARBA" id="ARBA00004651"/>
    </source>
</evidence>
<name>A0A0K0X8U1_MYCGD</name>
<feature type="transmembrane region" description="Helical" evidence="12">
    <location>
        <begin position="14"/>
        <end position="40"/>
    </location>
</feature>
<evidence type="ECO:0000256" key="2">
    <source>
        <dbReference type="ARBA" id="ARBA00008240"/>
    </source>
</evidence>
<dbReference type="SUPFAM" id="SSF103473">
    <property type="entry name" value="MFS general substrate transporter"/>
    <property type="match status" value="1"/>
</dbReference>
<dbReference type="PROSITE" id="PS50850">
    <property type="entry name" value="MFS"/>
    <property type="match status" value="1"/>
</dbReference>
<evidence type="ECO:0000256" key="7">
    <source>
        <dbReference type="ARBA" id="ARBA00022989"/>
    </source>
</evidence>
<feature type="transmembrane region" description="Helical" evidence="12">
    <location>
        <begin position="400"/>
        <end position="418"/>
    </location>
</feature>
<feature type="transmembrane region" description="Helical" evidence="12">
    <location>
        <begin position="87"/>
        <end position="105"/>
    </location>
</feature>
<dbReference type="AlphaFoldDB" id="A0A0K0X8U1"/>
<feature type="transmembrane region" description="Helical" evidence="12">
    <location>
        <begin position="240"/>
        <end position="262"/>
    </location>
</feature>
<evidence type="ECO:0000259" key="13">
    <source>
        <dbReference type="PROSITE" id="PS50850"/>
    </source>
</evidence>
<evidence type="ECO:0000256" key="12">
    <source>
        <dbReference type="SAM" id="Phobius"/>
    </source>
</evidence>
<evidence type="ECO:0000256" key="6">
    <source>
        <dbReference type="ARBA" id="ARBA00022847"/>
    </source>
</evidence>
<feature type="compositionally biased region" description="Polar residues" evidence="11">
    <location>
        <begin position="437"/>
        <end position="454"/>
    </location>
</feature>
<feature type="transmembrane region" description="Helical" evidence="12">
    <location>
        <begin position="274"/>
        <end position="297"/>
    </location>
</feature>
<dbReference type="InterPro" id="IPR036259">
    <property type="entry name" value="MFS_trans_sf"/>
</dbReference>
<evidence type="ECO:0000256" key="3">
    <source>
        <dbReference type="ARBA" id="ARBA00022448"/>
    </source>
</evidence>
<sequence>MPATPTSQVSMPKVAFASFIGTLIEFFDMFIFSTASALVFNKIFFPSLDPLAGTLAAFAAFGVAFVVRPLGGVVFGHFGDRVGRKKMLVTSLVLMGTGTAAVGLLPTYAQIGIWAPILLVATRLLQGLAIGGEWSGAVLMAVEHAPKSRRAFYGSWPLCGVPGGLVLATIAFYVIGLLPEEQMMSWGWRVPFLASAVLLLIGLYIRLRISESPAFKAVQKNKREVEFPALEVVRNAGKGVVIAILAMAANSVFFYMATVFALSYGERQGASRGLILIAVMCAAAAQIVTLPIAAVLADRYGRRPVMIAGCLIGAASAFPIFWLLDTTNFFAILAAMVLAIPVVHSLTYAPMASFISELFETRLRYSGSAMGYQFGSMLWSAPVPFVSAALFAWAGQSWPLSVYMLVGTLVSIGAIWWARETFRDEITEFDQPPAAGTASSTRHVSVEHTASSGL</sequence>
<keyword evidence="4" id="KW-1003">Cell membrane</keyword>
<keyword evidence="8 12" id="KW-0472">Membrane</keyword>
<keyword evidence="3" id="KW-0813">Transport</keyword>
<evidence type="ECO:0000256" key="4">
    <source>
        <dbReference type="ARBA" id="ARBA00022475"/>
    </source>
</evidence>
<dbReference type="InterPro" id="IPR005829">
    <property type="entry name" value="Sugar_transporter_CS"/>
</dbReference>
<feature type="transmembrane region" description="Helical" evidence="12">
    <location>
        <begin position="304"/>
        <end position="323"/>
    </location>
</feature>
<dbReference type="Pfam" id="PF07690">
    <property type="entry name" value="MFS_1"/>
    <property type="match status" value="1"/>
</dbReference>
<evidence type="ECO:0000313" key="14">
    <source>
        <dbReference type="EMBL" id="AKS33796.1"/>
    </source>
</evidence>
<dbReference type="PROSITE" id="PS00216">
    <property type="entry name" value="SUGAR_TRANSPORT_1"/>
    <property type="match status" value="1"/>
</dbReference>
<dbReference type="FunFam" id="1.20.1250.20:FF:000001">
    <property type="entry name" value="Dicarboxylate MFS transporter"/>
    <property type="match status" value="1"/>
</dbReference>
<dbReference type="PANTHER" id="PTHR43045">
    <property type="entry name" value="SHIKIMATE TRANSPORTER"/>
    <property type="match status" value="1"/>
</dbReference>
<dbReference type="InterPro" id="IPR020846">
    <property type="entry name" value="MFS_dom"/>
</dbReference>